<feature type="domain" description="Bacterial bifunctional deaminase-reductase C-terminal" evidence="1">
    <location>
        <begin position="3"/>
        <end position="178"/>
    </location>
</feature>
<dbReference type="InterPro" id="IPR002734">
    <property type="entry name" value="RibDG_C"/>
</dbReference>
<dbReference type="EMBL" id="JBEXAC010000001">
    <property type="protein sequence ID" value="MET6996329.1"/>
    <property type="molecule type" value="Genomic_DNA"/>
</dbReference>
<dbReference type="InterPro" id="IPR050765">
    <property type="entry name" value="Riboflavin_Biosynth_HTPR"/>
</dbReference>
<evidence type="ECO:0000313" key="3">
    <source>
        <dbReference type="Proteomes" id="UP001549749"/>
    </source>
</evidence>
<dbReference type="PANTHER" id="PTHR38011">
    <property type="entry name" value="DIHYDROFOLATE REDUCTASE FAMILY PROTEIN (AFU_ORTHOLOGUE AFUA_8G06820)"/>
    <property type="match status" value="1"/>
</dbReference>
<protein>
    <submittedName>
        <fullName evidence="2">Dihydrofolate reductase family protein</fullName>
    </submittedName>
</protein>
<dbReference type="SUPFAM" id="SSF53597">
    <property type="entry name" value="Dihydrofolate reductase-like"/>
    <property type="match status" value="1"/>
</dbReference>
<dbReference type="InterPro" id="IPR024072">
    <property type="entry name" value="DHFR-like_dom_sf"/>
</dbReference>
<proteinExistence type="predicted"/>
<dbReference type="Pfam" id="PF01872">
    <property type="entry name" value="RibD_C"/>
    <property type="match status" value="1"/>
</dbReference>
<dbReference type="Proteomes" id="UP001549749">
    <property type="component" value="Unassembled WGS sequence"/>
</dbReference>
<dbReference type="Gene3D" id="3.40.430.10">
    <property type="entry name" value="Dihydrofolate Reductase, subunit A"/>
    <property type="match status" value="1"/>
</dbReference>
<name>A0ABV2SZX4_9BACT</name>
<organism evidence="2 3">
    <name type="scientific">Chitinophaga defluvii</name>
    <dbReference type="NCBI Taxonomy" id="3163343"/>
    <lineage>
        <taxon>Bacteria</taxon>
        <taxon>Pseudomonadati</taxon>
        <taxon>Bacteroidota</taxon>
        <taxon>Chitinophagia</taxon>
        <taxon>Chitinophagales</taxon>
        <taxon>Chitinophagaceae</taxon>
        <taxon>Chitinophaga</taxon>
    </lineage>
</organism>
<evidence type="ECO:0000313" key="2">
    <source>
        <dbReference type="EMBL" id="MET6996329.1"/>
    </source>
</evidence>
<comment type="caution">
    <text evidence="2">The sequence shown here is derived from an EMBL/GenBank/DDBJ whole genome shotgun (WGS) entry which is preliminary data.</text>
</comment>
<evidence type="ECO:0000259" key="1">
    <source>
        <dbReference type="Pfam" id="PF01872"/>
    </source>
</evidence>
<reference evidence="2 3" key="1">
    <citation type="submission" date="2024-06" db="EMBL/GenBank/DDBJ databases">
        <title>Chitinophaga defluvii sp. nov., isolated from municipal sewage.</title>
        <authorList>
            <person name="Zhang L."/>
        </authorList>
    </citation>
    <scope>NUCLEOTIDE SEQUENCE [LARGE SCALE GENOMIC DNA]</scope>
    <source>
        <strain evidence="2 3">H8</strain>
    </source>
</reference>
<dbReference type="PANTHER" id="PTHR38011:SF2">
    <property type="entry name" value="BIFUNCTIONAL DEAMINASE-REDUCTASE DOMAIN PROTEIN"/>
    <property type="match status" value="1"/>
</dbReference>
<keyword evidence="3" id="KW-1185">Reference proteome</keyword>
<sequence length="189" mass="21051">MRKIRIFEHASLDGVIEHDKNYAYPAWTTPYRTPEGMAMLLDVYGHNFDLLIGRRTYDEWLGYWPNAGDFPMANAINTATKYVVTHRPEHLPWGPVKALGGDVIGEIRHLKSTDGPDLVLSGSISLTSLLLDAGLADDVILIVYPVLLGRGRRLLSDGFDARKLEFVSTKVTPTGVLLNTYRHMGSLNS</sequence>
<dbReference type="RefSeq" id="WP_354658975.1">
    <property type="nucleotide sequence ID" value="NZ_JBEXAC010000001.1"/>
</dbReference>
<gene>
    <name evidence="2" type="ORF">ABR189_03080</name>
</gene>
<accession>A0ABV2SZX4</accession>